<evidence type="ECO:0000313" key="1">
    <source>
        <dbReference type="EMBL" id="AJK69652.1"/>
    </source>
</evidence>
<evidence type="ECO:0000313" key="2">
    <source>
        <dbReference type="Proteomes" id="UP000031928"/>
    </source>
</evidence>
<dbReference type="AlphaFoldDB" id="A0A0B6TI62"/>
<dbReference type="InterPro" id="IPR012349">
    <property type="entry name" value="Split_barrel_FMN-bd"/>
</dbReference>
<dbReference type="RefSeq" id="WP_042622041.1">
    <property type="nucleotide sequence ID" value="NZ_CP007790.1"/>
</dbReference>
<accession>A0A0B6TI62</accession>
<reference evidence="1 2" key="1">
    <citation type="submission" date="2014-05" db="EMBL/GenBank/DDBJ databases">
        <title>Complete genome sequence of Corynebacterium marinum DSM 44953.</title>
        <authorList>
            <person name="Schaffert L."/>
            <person name="Albersmeier A."/>
            <person name="Kalinowski J."/>
            <person name="Ruckert C."/>
        </authorList>
    </citation>
    <scope>NUCLEOTIDE SEQUENCE [LARGE SCALE GENOMIC DNA]</scope>
    <source>
        <strain evidence="1 2">DSM 44953</strain>
    </source>
</reference>
<dbReference type="KEGG" id="cmq:B840_10345"/>
<dbReference type="OrthoDB" id="7062584at2"/>
<dbReference type="Gene3D" id="2.30.110.10">
    <property type="entry name" value="Electron Transport, Fmn-binding Protein, Chain A"/>
    <property type="match status" value="1"/>
</dbReference>
<keyword evidence="2" id="KW-1185">Reference proteome</keyword>
<organism evidence="1 2">
    <name type="scientific">Corynebacterium marinum DSM 44953</name>
    <dbReference type="NCBI Taxonomy" id="1224162"/>
    <lineage>
        <taxon>Bacteria</taxon>
        <taxon>Bacillati</taxon>
        <taxon>Actinomycetota</taxon>
        <taxon>Actinomycetes</taxon>
        <taxon>Mycobacteriales</taxon>
        <taxon>Corynebacteriaceae</taxon>
        <taxon>Corynebacterium</taxon>
    </lineage>
</organism>
<dbReference type="Pfam" id="PF12900">
    <property type="entry name" value="Pyridox_ox_2"/>
    <property type="match status" value="1"/>
</dbReference>
<gene>
    <name evidence="1" type="ORF">B840_10345</name>
</gene>
<sequence length="140" mass="15739">MSMNDDVFRKLSTGQSLARLADVQPGRIVLHREGVLEIFPVNFVVDGEDIYFRTAEGSKLFTLTLNHGVLFQADGVDESTAWSVVVRGTAEVLEKAADIDHAETLELKPWAPTLKYNWVRINASEISGREFEIGEEPERY</sequence>
<dbReference type="Proteomes" id="UP000031928">
    <property type="component" value="Chromosome"/>
</dbReference>
<dbReference type="STRING" id="1224162.B840_10345"/>
<dbReference type="SUPFAM" id="SSF50475">
    <property type="entry name" value="FMN-binding split barrel"/>
    <property type="match status" value="1"/>
</dbReference>
<protein>
    <recommendedName>
        <fullName evidence="3">Pyridoxamine 5'-phosphate oxidase family protein</fullName>
    </recommendedName>
</protein>
<evidence type="ECO:0008006" key="3">
    <source>
        <dbReference type="Google" id="ProtNLM"/>
    </source>
</evidence>
<dbReference type="HOGENOM" id="CLU_127487_0_1_11"/>
<dbReference type="InterPro" id="IPR024747">
    <property type="entry name" value="Pyridox_Oxase-rel"/>
</dbReference>
<proteinExistence type="predicted"/>
<dbReference type="EMBL" id="CP007790">
    <property type="protein sequence ID" value="AJK69652.1"/>
    <property type="molecule type" value="Genomic_DNA"/>
</dbReference>
<name>A0A0B6TI62_9CORY</name>